<proteinExistence type="predicted"/>
<dbReference type="Proteomes" id="UP000652761">
    <property type="component" value="Unassembled WGS sequence"/>
</dbReference>
<dbReference type="AlphaFoldDB" id="A0A843VCH9"/>
<name>A0A843VCH9_COLES</name>
<keyword evidence="2" id="KW-1185">Reference proteome</keyword>
<evidence type="ECO:0000313" key="1">
    <source>
        <dbReference type="EMBL" id="MQL91184.1"/>
    </source>
</evidence>
<sequence length="97" mass="10579">MIKHEEHRAVRSEAVVKLKLAQVVRTPSREEVNPSLDLATSTSRKLSSIWNAPTTTARSALGPPSTNARHAVPASTCFKMLAPNMVQFLPSTSIRSI</sequence>
<organism evidence="1 2">
    <name type="scientific">Colocasia esculenta</name>
    <name type="common">Wild taro</name>
    <name type="synonym">Arum esculentum</name>
    <dbReference type="NCBI Taxonomy" id="4460"/>
    <lineage>
        <taxon>Eukaryota</taxon>
        <taxon>Viridiplantae</taxon>
        <taxon>Streptophyta</taxon>
        <taxon>Embryophyta</taxon>
        <taxon>Tracheophyta</taxon>
        <taxon>Spermatophyta</taxon>
        <taxon>Magnoliopsida</taxon>
        <taxon>Liliopsida</taxon>
        <taxon>Araceae</taxon>
        <taxon>Aroideae</taxon>
        <taxon>Colocasieae</taxon>
        <taxon>Colocasia</taxon>
    </lineage>
</organism>
<evidence type="ECO:0000313" key="2">
    <source>
        <dbReference type="Proteomes" id="UP000652761"/>
    </source>
</evidence>
<comment type="caution">
    <text evidence="1">The sequence shown here is derived from an EMBL/GenBank/DDBJ whole genome shotgun (WGS) entry which is preliminary data.</text>
</comment>
<protein>
    <submittedName>
        <fullName evidence="1">Uncharacterized protein</fullName>
    </submittedName>
</protein>
<accession>A0A843VCH9</accession>
<dbReference type="EMBL" id="NMUH01001312">
    <property type="protein sequence ID" value="MQL91184.1"/>
    <property type="molecule type" value="Genomic_DNA"/>
</dbReference>
<reference evidence="1" key="1">
    <citation type="submission" date="2017-07" db="EMBL/GenBank/DDBJ databases">
        <title>Taro Niue Genome Assembly and Annotation.</title>
        <authorList>
            <person name="Atibalentja N."/>
            <person name="Keating K."/>
            <person name="Fields C.J."/>
        </authorList>
    </citation>
    <scope>NUCLEOTIDE SEQUENCE</scope>
    <source>
        <strain evidence="1">Niue_2</strain>
        <tissue evidence="1">Leaf</tissue>
    </source>
</reference>
<gene>
    <name evidence="1" type="ORF">Taro_023790</name>
</gene>